<sequence length="219" mass="24559">MAVKLRSRGGNEEEMSYLQGQDPSVEGDGGDDACMPFRKTETRNEFLEWRLVAMIHPQVACLALQPAEENVRADWDGVTVLQARQTSNVELANLLESEFGGRRCEIIHLSSRPEPNGKTCVADEYLSTSNQYKVTLENRRKEVLVLSPDNLERRDRTPEDCGYYISTVTEDAEARAEQATAELLAELGHDDSPSNIHHGNSSIKKSKRKKGGKKKNKKK</sequence>
<dbReference type="Proteomes" id="UP000266841">
    <property type="component" value="Unassembled WGS sequence"/>
</dbReference>
<dbReference type="EMBL" id="AGNL01049440">
    <property type="protein sequence ID" value="EJK44626.1"/>
    <property type="molecule type" value="Genomic_DNA"/>
</dbReference>
<name>K0R7H5_THAOC</name>
<dbReference type="AlphaFoldDB" id="K0R7H5"/>
<comment type="caution">
    <text evidence="2">The sequence shown here is derived from an EMBL/GenBank/DDBJ whole genome shotgun (WGS) entry which is preliminary data.</text>
</comment>
<accession>K0R7H5</accession>
<dbReference type="eggNOG" id="ENOG502QSQ8">
    <property type="taxonomic scope" value="Eukaryota"/>
</dbReference>
<dbReference type="OrthoDB" id="55084at2759"/>
<gene>
    <name evidence="2" type="ORF">THAOC_36822</name>
</gene>
<organism evidence="2 3">
    <name type="scientific">Thalassiosira oceanica</name>
    <name type="common">Marine diatom</name>
    <dbReference type="NCBI Taxonomy" id="159749"/>
    <lineage>
        <taxon>Eukaryota</taxon>
        <taxon>Sar</taxon>
        <taxon>Stramenopiles</taxon>
        <taxon>Ochrophyta</taxon>
        <taxon>Bacillariophyta</taxon>
        <taxon>Coscinodiscophyceae</taxon>
        <taxon>Thalassiosirophycidae</taxon>
        <taxon>Thalassiosirales</taxon>
        <taxon>Thalassiosiraceae</taxon>
        <taxon>Thalassiosira</taxon>
    </lineage>
</organism>
<evidence type="ECO:0000313" key="3">
    <source>
        <dbReference type="Proteomes" id="UP000266841"/>
    </source>
</evidence>
<evidence type="ECO:0000256" key="1">
    <source>
        <dbReference type="SAM" id="MobiDB-lite"/>
    </source>
</evidence>
<feature type="region of interest" description="Disordered" evidence="1">
    <location>
        <begin position="1"/>
        <end position="33"/>
    </location>
</feature>
<feature type="region of interest" description="Disordered" evidence="1">
    <location>
        <begin position="184"/>
        <end position="219"/>
    </location>
</feature>
<proteinExistence type="predicted"/>
<feature type="compositionally biased region" description="Basic residues" evidence="1">
    <location>
        <begin position="204"/>
        <end position="219"/>
    </location>
</feature>
<protein>
    <submittedName>
        <fullName evidence="2">Uncharacterized protein</fullName>
    </submittedName>
</protein>
<reference evidence="2 3" key="1">
    <citation type="journal article" date="2012" name="Genome Biol.">
        <title>Genome and low-iron response of an oceanic diatom adapted to chronic iron limitation.</title>
        <authorList>
            <person name="Lommer M."/>
            <person name="Specht M."/>
            <person name="Roy A.S."/>
            <person name="Kraemer L."/>
            <person name="Andreson R."/>
            <person name="Gutowska M.A."/>
            <person name="Wolf J."/>
            <person name="Bergner S.V."/>
            <person name="Schilhabel M.B."/>
            <person name="Klostermeier U.C."/>
            <person name="Beiko R.G."/>
            <person name="Rosenstiel P."/>
            <person name="Hippler M."/>
            <person name="Laroche J."/>
        </authorList>
    </citation>
    <scope>NUCLEOTIDE SEQUENCE [LARGE SCALE GENOMIC DNA]</scope>
    <source>
        <strain evidence="2 3">CCMP1005</strain>
    </source>
</reference>
<evidence type="ECO:0000313" key="2">
    <source>
        <dbReference type="EMBL" id="EJK44626.1"/>
    </source>
</evidence>
<keyword evidence="3" id="KW-1185">Reference proteome</keyword>